<evidence type="ECO:0000256" key="1">
    <source>
        <dbReference type="ARBA" id="ARBA00004370"/>
    </source>
</evidence>
<dbReference type="Pfam" id="PF24160">
    <property type="entry name" value="UVB_sens_C"/>
    <property type="match status" value="1"/>
</dbReference>
<dbReference type="AlphaFoldDB" id="A0AAD9DDG1"/>
<keyword evidence="11" id="KW-1185">Reference proteome</keyword>
<feature type="region of interest" description="Disordered" evidence="6">
    <location>
        <begin position="1"/>
        <end position="22"/>
    </location>
</feature>
<dbReference type="InterPro" id="IPR006968">
    <property type="entry name" value="RUS_fam"/>
</dbReference>
<dbReference type="Pfam" id="PF04884">
    <property type="entry name" value="UVB_sens_prot"/>
    <property type="match status" value="1"/>
</dbReference>
<evidence type="ECO:0000256" key="7">
    <source>
        <dbReference type="SAM" id="Phobius"/>
    </source>
</evidence>
<comment type="subcellular location">
    <subcellularLocation>
        <location evidence="1">Membrane</location>
    </subcellularLocation>
</comment>
<evidence type="ECO:0000256" key="6">
    <source>
        <dbReference type="SAM" id="MobiDB-lite"/>
    </source>
</evidence>
<feature type="domain" description="Protein root UVB sensitive/RUS" evidence="8">
    <location>
        <begin position="57"/>
        <end position="325"/>
    </location>
</feature>
<gene>
    <name evidence="10" type="ORF">QTG54_007562</name>
</gene>
<dbReference type="InterPro" id="IPR054549">
    <property type="entry name" value="UVB_sens_RUS_dom"/>
</dbReference>
<feature type="transmembrane region" description="Helical" evidence="7">
    <location>
        <begin position="281"/>
        <end position="299"/>
    </location>
</feature>
<sequence length="531" mass="59192">MKFREYNITVSSSSSNSSAGKESDSFVLGASAGADKTLVWRRCNAVTVDAKARSLLNRLRQVGRDLFLPVGYPDSVAEGYLEYQFYDSLQGLCTYLRGVVSTSAVLVAAGVGDAEATAMSAAMTWAIRDGFGMIGGLFFSYKASPHFDAHVKEFRLLADVFNDIGLTLDLALPILLTLTAPSWISVLSTYLPSPYLLLTSLSTLCKVFCGICAGATKGNITDHFAISGNRADVNAKENTQETLVSLMGMIMGVGLAKWLHCLEKKDDTSALGDKLMTDTQYISWTIFMILTVIHIWANYVGIQRLQLRTLNGARAKVLLQQLIENCSDWVMRDITDDDDAARRRTIERCEKMIKNPRQINESLWSSLLEMLWKGDIHLGIRLRDVAKITSNSSPIYGGDGVKRLGNNKWSSSAWQLYLNDEFGHENFVIFIDEKPIKSQSTILVLMKVGAGDVDELKAFIHAHILHRCIERGTDASHRILLHRSHKITECLFEKGKIGIDLHSILSHAGWDMSRLYLGFSPWRCEWTNKDD</sequence>
<accession>A0AAD9DDG1</accession>
<proteinExistence type="inferred from homology"/>
<keyword evidence="5 7" id="KW-0472">Membrane</keyword>
<evidence type="ECO:0000313" key="11">
    <source>
        <dbReference type="Proteomes" id="UP001224775"/>
    </source>
</evidence>
<feature type="transmembrane region" description="Helical" evidence="7">
    <location>
        <begin position="242"/>
        <end position="260"/>
    </location>
</feature>
<feature type="domain" description="Root UVB sensitive protein C-terminal" evidence="9">
    <location>
        <begin position="424"/>
        <end position="526"/>
    </location>
</feature>
<dbReference type="InterPro" id="IPR055412">
    <property type="entry name" value="UVB_sens_C"/>
</dbReference>
<evidence type="ECO:0000256" key="3">
    <source>
        <dbReference type="ARBA" id="ARBA00022692"/>
    </source>
</evidence>
<name>A0AAD9DDG1_9STRA</name>
<reference evidence="10" key="1">
    <citation type="submission" date="2023-06" db="EMBL/GenBank/DDBJ databases">
        <title>Survivors Of The Sea: Transcriptome response of Skeletonema marinoi to long-term dormancy.</title>
        <authorList>
            <person name="Pinder M.I.M."/>
            <person name="Kourtchenko O."/>
            <person name="Robertson E.K."/>
            <person name="Larsson T."/>
            <person name="Maumus F."/>
            <person name="Osuna-Cruz C.M."/>
            <person name="Vancaester E."/>
            <person name="Stenow R."/>
            <person name="Vandepoele K."/>
            <person name="Ploug H."/>
            <person name="Bruchert V."/>
            <person name="Godhe A."/>
            <person name="Topel M."/>
        </authorList>
    </citation>
    <scope>NUCLEOTIDE SEQUENCE</scope>
    <source>
        <strain evidence="10">R05AC</strain>
    </source>
</reference>
<evidence type="ECO:0000259" key="9">
    <source>
        <dbReference type="Pfam" id="PF24160"/>
    </source>
</evidence>
<keyword evidence="4 7" id="KW-1133">Transmembrane helix</keyword>
<evidence type="ECO:0000256" key="4">
    <source>
        <dbReference type="ARBA" id="ARBA00022989"/>
    </source>
</evidence>
<evidence type="ECO:0000256" key="2">
    <source>
        <dbReference type="ARBA" id="ARBA00007558"/>
    </source>
</evidence>
<dbReference type="EMBL" id="JATAAI010000012">
    <property type="protein sequence ID" value="KAK1741989.1"/>
    <property type="molecule type" value="Genomic_DNA"/>
</dbReference>
<dbReference type="GO" id="GO:0016020">
    <property type="term" value="C:membrane"/>
    <property type="evidence" value="ECO:0007669"/>
    <property type="project" value="UniProtKB-SubCell"/>
</dbReference>
<protein>
    <submittedName>
        <fullName evidence="10">RUS1 family protein</fullName>
    </submittedName>
</protein>
<dbReference type="Proteomes" id="UP001224775">
    <property type="component" value="Unassembled WGS sequence"/>
</dbReference>
<comment type="caution">
    <text evidence="10">The sequence shown here is derived from an EMBL/GenBank/DDBJ whole genome shotgun (WGS) entry which is preliminary data.</text>
</comment>
<organism evidence="10 11">
    <name type="scientific">Skeletonema marinoi</name>
    <dbReference type="NCBI Taxonomy" id="267567"/>
    <lineage>
        <taxon>Eukaryota</taxon>
        <taxon>Sar</taxon>
        <taxon>Stramenopiles</taxon>
        <taxon>Ochrophyta</taxon>
        <taxon>Bacillariophyta</taxon>
        <taxon>Coscinodiscophyceae</taxon>
        <taxon>Thalassiosirophycidae</taxon>
        <taxon>Thalassiosirales</taxon>
        <taxon>Skeletonemataceae</taxon>
        <taxon>Skeletonema</taxon>
        <taxon>Skeletonema marinoi-dohrnii complex</taxon>
    </lineage>
</organism>
<comment type="similarity">
    <text evidence="2">Belongs to the RUS1 family.</text>
</comment>
<evidence type="ECO:0000259" key="8">
    <source>
        <dbReference type="Pfam" id="PF04884"/>
    </source>
</evidence>
<evidence type="ECO:0000313" key="10">
    <source>
        <dbReference type="EMBL" id="KAK1741989.1"/>
    </source>
</evidence>
<evidence type="ECO:0000256" key="5">
    <source>
        <dbReference type="ARBA" id="ARBA00023136"/>
    </source>
</evidence>
<dbReference type="PANTHER" id="PTHR12770:SF31">
    <property type="entry name" value="RUS FAMILY MEMBER 1"/>
    <property type="match status" value="1"/>
</dbReference>
<dbReference type="PANTHER" id="PTHR12770">
    <property type="entry name" value="RUS1 FAMILY PROTEIN C16ORF58"/>
    <property type="match status" value="1"/>
</dbReference>
<feature type="compositionally biased region" description="Low complexity" evidence="6">
    <location>
        <begin position="11"/>
        <end position="20"/>
    </location>
</feature>
<keyword evidence="3 7" id="KW-0812">Transmembrane</keyword>